<keyword evidence="4 6" id="KW-1133">Transmembrane helix</keyword>
<dbReference type="PANTHER" id="PTHR21659">
    <property type="entry name" value="HYDROPHOBIC PROTEIN RCI2 LOW TEMPERATURE AND SALT RESPONSIVE PROTEIN LTI6 -RELATED"/>
    <property type="match status" value="1"/>
</dbReference>
<feature type="transmembrane region" description="Helical" evidence="6">
    <location>
        <begin position="31"/>
        <end position="56"/>
    </location>
</feature>
<keyword evidence="5 6" id="KW-0472">Membrane</keyword>
<sequence length="59" mass="7023">MENDEIIQIILLIIIPWLAIYFKEKTISTNFWICLILWIIGWLPGVCFGVYVLYFANKE</sequence>
<evidence type="ECO:0000256" key="1">
    <source>
        <dbReference type="ARBA" id="ARBA00004370"/>
    </source>
</evidence>
<evidence type="ECO:0000256" key="6">
    <source>
        <dbReference type="SAM" id="Phobius"/>
    </source>
</evidence>
<dbReference type="GO" id="GO:0016020">
    <property type="term" value="C:membrane"/>
    <property type="evidence" value="ECO:0007669"/>
    <property type="project" value="UniProtKB-SubCell"/>
</dbReference>
<protein>
    <submittedName>
        <fullName evidence="7">Uncharacterized protein</fullName>
    </submittedName>
</protein>
<accession>A0A1Y2EPV0</accession>
<comment type="similarity">
    <text evidence="2">Belongs to the UPF0057 (PMP3) family.</text>
</comment>
<gene>
    <name evidence="7" type="ORF">LY90DRAFT_699600</name>
</gene>
<evidence type="ECO:0000256" key="3">
    <source>
        <dbReference type="ARBA" id="ARBA00022692"/>
    </source>
</evidence>
<evidence type="ECO:0000256" key="5">
    <source>
        <dbReference type="ARBA" id="ARBA00023136"/>
    </source>
</evidence>
<dbReference type="PANTHER" id="PTHR21659:SF42">
    <property type="entry name" value="UPF0057 MEMBRANE PROTEIN ZK632.10-RELATED"/>
    <property type="match status" value="1"/>
</dbReference>
<feature type="transmembrane region" description="Helical" evidence="6">
    <location>
        <begin position="6"/>
        <end position="22"/>
    </location>
</feature>
<dbReference type="AlphaFoldDB" id="A0A1Y2EPV0"/>
<reference evidence="7 8" key="1">
    <citation type="submission" date="2016-08" db="EMBL/GenBank/DDBJ databases">
        <title>A Parts List for Fungal Cellulosomes Revealed by Comparative Genomics.</title>
        <authorList>
            <consortium name="DOE Joint Genome Institute"/>
            <person name="Haitjema C.H."/>
            <person name="Gilmore S.P."/>
            <person name="Henske J.K."/>
            <person name="Solomon K.V."/>
            <person name="De Groot R."/>
            <person name="Kuo A."/>
            <person name="Mondo S.J."/>
            <person name="Salamov A.A."/>
            <person name="Labutti K."/>
            <person name="Zhao Z."/>
            <person name="Chiniquy J."/>
            <person name="Barry K."/>
            <person name="Brewer H.M."/>
            <person name="Purvine S.O."/>
            <person name="Wright A.T."/>
            <person name="Boxma B."/>
            <person name="Van Alen T."/>
            <person name="Hackstein J.H."/>
            <person name="Baker S.E."/>
            <person name="Grigoriev I.V."/>
            <person name="O'Malley M.A."/>
        </authorList>
    </citation>
    <scope>NUCLEOTIDE SEQUENCE [LARGE SCALE GENOMIC DNA]</scope>
    <source>
        <strain evidence="7 8">G1</strain>
    </source>
</reference>
<proteinExistence type="inferred from homology"/>
<dbReference type="Pfam" id="PF01679">
    <property type="entry name" value="Pmp3"/>
    <property type="match status" value="1"/>
</dbReference>
<comment type="subcellular location">
    <subcellularLocation>
        <location evidence="1">Membrane</location>
    </subcellularLocation>
</comment>
<organism evidence="7 8">
    <name type="scientific">Neocallimastix californiae</name>
    <dbReference type="NCBI Taxonomy" id="1754190"/>
    <lineage>
        <taxon>Eukaryota</taxon>
        <taxon>Fungi</taxon>
        <taxon>Fungi incertae sedis</taxon>
        <taxon>Chytridiomycota</taxon>
        <taxon>Chytridiomycota incertae sedis</taxon>
        <taxon>Neocallimastigomycetes</taxon>
        <taxon>Neocallimastigales</taxon>
        <taxon>Neocallimastigaceae</taxon>
        <taxon>Neocallimastix</taxon>
    </lineage>
</organism>
<evidence type="ECO:0000313" key="7">
    <source>
        <dbReference type="EMBL" id="ORY73542.1"/>
    </source>
</evidence>
<evidence type="ECO:0000256" key="4">
    <source>
        <dbReference type="ARBA" id="ARBA00022989"/>
    </source>
</evidence>
<evidence type="ECO:0000313" key="8">
    <source>
        <dbReference type="Proteomes" id="UP000193920"/>
    </source>
</evidence>
<dbReference type="InterPro" id="IPR000612">
    <property type="entry name" value="PMP3"/>
</dbReference>
<keyword evidence="8" id="KW-1185">Reference proteome</keyword>
<comment type="caution">
    <text evidence="7">The sequence shown here is derived from an EMBL/GenBank/DDBJ whole genome shotgun (WGS) entry which is preliminary data.</text>
</comment>
<dbReference type="EMBL" id="MCOG01000033">
    <property type="protein sequence ID" value="ORY73542.1"/>
    <property type="molecule type" value="Genomic_DNA"/>
</dbReference>
<dbReference type="Proteomes" id="UP000193920">
    <property type="component" value="Unassembled WGS sequence"/>
</dbReference>
<keyword evidence="3 6" id="KW-0812">Transmembrane</keyword>
<evidence type="ECO:0000256" key="2">
    <source>
        <dbReference type="ARBA" id="ARBA00009530"/>
    </source>
</evidence>
<name>A0A1Y2EPV0_9FUNG</name>